<dbReference type="Proteomes" id="UP000663828">
    <property type="component" value="Unassembled WGS sequence"/>
</dbReference>
<keyword evidence="8" id="KW-1185">Reference proteome</keyword>
<accession>A0A815RMS5</accession>
<dbReference type="EMBL" id="CAJNOR010004144">
    <property type="protein sequence ID" value="CAF1478520.1"/>
    <property type="molecule type" value="Genomic_DNA"/>
</dbReference>
<dbReference type="InterPro" id="IPR017452">
    <property type="entry name" value="GPCR_Rhodpsn_7TM"/>
</dbReference>
<dbReference type="AlphaFoldDB" id="A0A815RMS5"/>
<feature type="transmembrane region" description="Helical" evidence="5">
    <location>
        <begin position="196"/>
        <end position="215"/>
    </location>
</feature>
<feature type="transmembrane region" description="Helical" evidence="5">
    <location>
        <begin position="141"/>
        <end position="163"/>
    </location>
</feature>
<evidence type="ECO:0000313" key="7">
    <source>
        <dbReference type="EMBL" id="CAF1478520.1"/>
    </source>
</evidence>
<comment type="caution">
    <text evidence="7">The sequence shown here is derived from an EMBL/GenBank/DDBJ whole genome shotgun (WGS) entry which is preliminary data.</text>
</comment>
<evidence type="ECO:0000256" key="2">
    <source>
        <dbReference type="ARBA" id="ARBA00022692"/>
    </source>
</evidence>
<reference evidence="7" key="1">
    <citation type="submission" date="2021-02" db="EMBL/GenBank/DDBJ databases">
        <authorList>
            <person name="Nowell W R."/>
        </authorList>
    </citation>
    <scope>NUCLEOTIDE SEQUENCE</scope>
</reference>
<organism evidence="7 8">
    <name type="scientific">Adineta ricciae</name>
    <name type="common">Rotifer</name>
    <dbReference type="NCBI Taxonomy" id="249248"/>
    <lineage>
        <taxon>Eukaryota</taxon>
        <taxon>Metazoa</taxon>
        <taxon>Spiralia</taxon>
        <taxon>Gnathifera</taxon>
        <taxon>Rotifera</taxon>
        <taxon>Eurotatoria</taxon>
        <taxon>Bdelloidea</taxon>
        <taxon>Adinetida</taxon>
        <taxon>Adinetidae</taxon>
        <taxon>Adineta</taxon>
    </lineage>
</organism>
<feature type="transmembrane region" description="Helical" evidence="5">
    <location>
        <begin position="61"/>
        <end position="80"/>
    </location>
</feature>
<evidence type="ECO:0000256" key="4">
    <source>
        <dbReference type="ARBA" id="ARBA00023136"/>
    </source>
</evidence>
<evidence type="ECO:0000313" key="8">
    <source>
        <dbReference type="Proteomes" id="UP000663828"/>
    </source>
</evidence>
<dbReference type="Gene3D" id="1.20.1070.10">
    <property type="entry name" value="Rhodopsin 7-helix transmembrane proteins"/>
    <property type="match status" value="1"/>
</dbReference>
<name>A0A815RMS5_ADIRI</name>
<feature type="transmembrane region" description="Helical" evidence="5">
    <location>
        <begin position="236"/>
        <end position="260"/>
    </location>
</feature>
<gene>
    <name evidence="7" type="ORF">XAT740_LOCUS38395</name>
</gene>
<feature type="transmembrane region" description="Helical" evidence="5">
    <location>
        <begin position="272"/>
        <end position="292"/>
    </location>
</feature>
<keyword evidence="4 5" id="KW-0472">Membrane</keyword>
<feature type="domain" description="G-protein coupled receptors family 1 profile" evidence="6">
    <location>
        <begin position="40"/>
        <end position="291"/>
    </location>
</feature>
<evidence type="ECO:0000256" key="1">
    <source>
        <dbReference type="ARBA" id="ARBA00004370"/>
    </source>
</evidence>
<dbReference type="CDD" id="cd00637">
    <property type="entry name" value="7tm_classA_rhodopsin-like"/>
    <property type="match status" value="1"/>
</dbReference>
<dbReference type="PROSITE" id="PS50262">
    <property type="entry name" value="G_PROTEIN_RECEP_F1_2"/>
    <property type="match status" value="1"/>
</dbReference>
<dbReference type="GO" id="GO:0016020">
    <property type="term" value="C:membrane"/>
    <property type="evidence" value="ECO:0007669"/>
    <property type="project" value="UniProtKB-SubCell"/>
</dbReference>
<keyword evidence="3 5" id="KW-1133">Transmembrane helix</keyword>
<comment type="subcellular location">
    <subcellularLocation>
        <location evidence="1">Membrane</location>
    </subcellularLocation>
</comment>
<feature type="transmembrane region" description="Helical" evidence="5">
    <location>
        <begin position="100"/>
        <end position="121"/>
    </location>
</feature>
<evidence type="ECO:0000256" key="3">
    <source>
        <dbReference type="ARBA" id="ARBA00022989"/>
    </source>
</evidence>
<evidence type="ECO:0000256" key="5">
    <source>
        <dbReference type="SAM" id="Phobius"/>
    </source>
</evidence>
<keyword evidence="2 5" id="KW-0812">Transmembrane</keyword>
<feature type="transmembrane region" description="Helical" evidence="5">
    <location>
        <begin position="27"/>
        <end position="49"/>
    </location>
</feature>
<dbReference type="SUPFAM" id="SSF81321">
    <property type="entry name" value="Family A G protein-coupled receptor-like"/>
    <property type="match status" value="1"/>
</dbReference>
<evidence type="ECO:0000259" key="6">
    <source>
        <dbReference type="PROSITE" id="PS50262"/>
    </source>
</evidence>
<protein>
    <recommendedName>
        <fullName evidence="6">G-protein coupled receptors family 1 profile domain-containing protein</fullName>
    </recommendedName>
</protein>
<proteinExistence type="predicted"/>
<sequence length="320" mass="37433">MTSSSESNNSIWYSNDAAFTISPIVNFWIFLLLDVCAILCTIFVLYHLLSKRQLRIAPHNHIPIILLVLTFIYECIDMPLHLEFFLTGRIRLEIPMLCLIWWFIDWGFYFMIAVLLVFASLERHVLIFHSQIYTSRRKRFLFHYFPILGILFVMITFYSIAIFSPICTSTFDYTADLCGTHACYGSISYLSAIEQLFFGEIAIFLIVIFSMTLLIRVVRQKHRVHGAVQWKKQRKLALQMFSLSSLYTTFSLPITTIYVVRLFGPPDWGEQVLPIFFFLSYFAIFLLPYVCLMNLPDISKIFHNFTLRPHTQVGIHLPTL</sequence>